<evidence type="ECO:0000313" key="2">
    <source>
        <dbReference type="EMBL" id="OXY95676.1"/>
    </source>
</evidence>
<dbReference type="AlphaFoldDB" id="A0A233SJ63"/>
<keyword evidence="1" id="KW-0472">Membrane</keyword>
<keyword evidence="1" id="KW-1133">Transmembrane helix</keyword>
<sequence>MSYLRTFLPWIVFAVFPSGDWQWGALAALLVAVAIIAKEKQSGTGFDALIIESGSAVFFAVLAAVAFADPHSGVHDYSAALSSGTLAVIAGVSLAIGRPFTLGIAKRSTPPEFWGLKPFIRTNVVITAVWTAAFVATAVALALVAHAGHAHSTAATVIQIAGFAVPMVFTVRYVAHVQAKAGQVAR</sequence>
<feature type="transmembrane region" description="Helical" evidence="1">
    <location>
        <begin position="157"/>
        <end position="175"/>
    </location>
</feature>
<accession>A0A233SJ63</accession>
<proteinExistence type="predicted"/>
<keyword evidence="3" id="KW-1185">Reference proteome</keyword>
<protein>
    <recommendedName>
        <fullName evidence="4">Threonine/serine exporter-like N-terminal domain-containing protein</fullName>
    </recommendedName>
</protein>
<feature type="transmembrane region" description="Helical" evidence="1">
    <location>
        <begin position="122"/>
        <end position="145"/>
    </location>
</feature>
<dbReference type="EMBL" id="MCGQ01000013">
    <property type="protein sequence ID" value="OXY95676.1"/>
    <property type="molecule type" value="Genomic_DNA"/>
</dbReference>
<name>A0A233SJ63_STRDA</name>
<feature type="transmembrane region" description="Helical" evidence="1">
    <location>
        <begin position="49"/>
        <end position="68"/>
    </location>
</feature>
<evidence type="ECO:0008006" key="4">
    <source>
        <dbReference type="Google" id="ProtNLM"/>
    </source>
</evidence>
<comment type="caution">
    <text evidence="2">The sequence shown here is derived from an EMBL/GenBank/DDBJ whole genome shotgun (WGS) entry which is preliminary data.</text>
</comment>
<reference evidence="2 3" key="1">
    <citation type="submission" date="2016-07" db="EMBL/GenBank/DDBJ databases">
        <title>Draft genome of Streptomyces diastatochromogenes.</title>
        <authorList>
            <person name="Podduturi R."/>
            <person name="Lukassen M.B."/>
            <person name="Clausen N."/>
            <person name="Nielsen J.L."/>
            <person name="Jorgensen N.O."/>
        </authorList>
    </citation>
    <scope>NUCLEOTIDE SEQUENCE [LARGE SCALE GENOMIC DNA]</scope>
    <source>
        <strain evidence="2 3">DSM 40608</strain>
    </source>
</reference>
<evidence type="ECO:0000313" key="3">
    <source>
        <dbReference type="Proteomes" id="UP000215483"/>
    </source>
</evidence>
<feature type="transmembrane region" description="Helical" evidence="1">
    <location>
        <begin position="80"/>
        <end position="101"/>
    </location>
</feature>
<dbReference type="Proteomes" id="UP000215483">
    <property type="component" value="Unassembled WGS sequence"/>
</dbReference>
<keyword evidence="1" id="KW-0812">Transmembrane</keyword>
<feature type="transmembrane region" description="Helical" evidence="1">
    <location>
        <begin position="20"/>
        <end position="37"/>
    </location>
</feature>
<organism evidence="2 3">
    <name type="scientific">Streptomyces diastatochromogenes</name>
    <dbReference type="NCBI Taxonomy" id="42236"/>
    <lineage>
        <taxon>Bacteria</taxon>
        <taxon>Bacillati</taxon>
        <taxon>Actinomycetota</taxon>
        <taxon>Actinomycetes</taxon>
        <taxon>Kitasatosporales</taxon>
        <taxon>Streptomycetaceae</taxon>
        <taxon>Streptomyces</taxon>
    </lineage>
</organism>
<dbReference type="RefSeq" id="WP_208643121.1">
    <property type="nucleotide sequence ID" value="NZ_MCGQ01000013.1"/>
</dbReference>
<evidence type="ECO:0000256" key="1">
    <source>
        <dbReference type="SAM" id="Phobius"/>
    </source>
</evidence>
<gene>
    <name evidence="2" type="ORF">BEK98_16175</name>
</gene>